<comment type="caution">
    <text evidence="1">The sequence shown here is derived from an EMBL/GenBank/DDBJ whole genome shotgun (WGS) entry which is preliminary data.</text>
</comment>
<name>A0A426YX42_ENSVE</name>
<reference evidence="1 2" key="1">
    <citation type="journal article" date="2014" name="Agronomy (Basel)">
        <title>A Draft Genome Sequence for Ensete ventricosum, the Drought-Tolerant Tree Against Hunger.</title>
        <authorList>
            <person name="Harrison J."/>
            <person name="Moore K.A."/>
            <person name="Paszkiewicz K."/>
            <person name="Jones T."/>
            <person name="Grant M."/>
            <person name="Ambacheew D."/>
            <person name="Muzemil S."/>
            <person name="Studholme D.J."/>
        </authorList>
    </citation>
    <scope>NUCLEOTIDE SEQUENCE [LARGE SCALE GENOMIC DNA]</scope>
</reference>
<gene>
    <name evidence="1" type="ORF">B296_00016536</name>
</gene>
<evidence type="ECO:0000313" key="2">
    <source>
        <dbReference type="Proteomes" id="UP000287651"/>
    </source>
</evidence>
<evidence type="ECO:0000313" key="1">
    <source>
        <dbReference type="EMBL" id="RRT56299.1"/>
    </source>
</evidence>
<proteinExistence type="predicted"/>
<accession>A0A426YX42</accession>
<sequence>MRSTSVVGARVGGKGPRVRLERSAARVVGLRSIFAISPPPQETFSRFPIRVPKMRSCVEPLICGEIRLVPKAD</sequence>
<protein>
    <submittedName>
        <fullName evidence="1">Uncharacterized protein</fullName>
    </submittedName>
</protein>
<dbReference type="EMBL" id="AMZH03009692">
    <property type="protein sequence ID" value="RRT56299.1"/>
    <property type="molecule type" value="Genomic_DNA"/>
</dbReference>
<organism evidence="1 2">
    <name type="scientific">Ensete ventricosum</name>
    <name type="common">Abyssinian banana</name>
    <name type="synonym">Musa ensete</name>
    <dbReference type="NCBI Taxonomy" id="4639"/>
    <lineage>
        <taxon>Eukaryota</taxon>
        <taxon>Viridiplantae</taxon>
        <taxon>Streptophyta</taxon>
        <taxon>Embryophyta</taxon>
        <taxon>Tracheophyta</taxon>
        <taxon>Spermatophyta</taxon>
        <taxon>Magnoliopsida</taxon>
        <taxon>Liliopsida</taxon>
        <taxon>Zingiberales</taxon>
        <taxon>Musaceae</taxon>
        <taxon>Ensete</taxon>
    </lineage>
</organism>
<dbReference type="AlphaFoldDB" id="A0A426YX42"/>
<dbReference type="Proteomes" id="UP000287651">
    <property type="component" value="Unassembled WGS sequence"/>
</dbReference>